<sequence>MRKFAVILAAFTLTLLIGCGNANKNAGNTGTAGNTGNTAATAAPDAVTSASVVDNGEAFKKAISKDGTWIAATLKDLSFSEELVLDGQFIHKEEPARKIALYTQDADHNITNSFKLTAPKLTIRSENARIQGGTFVGDVYVEANGFAVVNATIEGNVYFSDDKYQATYSAADQGKVTGVTEVKK</sequence>
<organism evidence="2 3">
    <name type="scientific">Paenibacillus silagei</name>
    <dbReference type="NCBI Taxonomy" id="1670801"/>
    <lineage>
        <taxon>Bacteria</taxon>
        <taxon>Bacillati</taxon>
        <taxon>Bacillota</taxon>
        <taxon>Bacilli</taxon>
        <taxon>Bacillales</taxon>
        <taxon>Paenibacillaceae</taxon>
        <taxon>Paenibacillus</taxon>
    </lineage>
</organism>
<dbReference type="EMBL" id="JAGGLV010000004">
    <property type="protein sequence ID" value="MBP2111493.1"/>
    <property type="molecule type" value="Genomic_DNA"/>
</dbReference>
<dbReference type="PROSITE" id="PS51257">
    <property type="entry name" value="PROKAR_LIPOPROTEIN"/>
    <property type="match status" value="1"/>
</dbReference>
<protein>
    <recommendedName>
        <fullName evidence="4">Polymer-forming cytoskeletal protein</fullName>
    </recommendedName>
</protein>
<evidence type="ECO:0008006" key="4">
    <source>
        <dbReference type="Google" id="ProtNLM"/>
    </source>
</evidence>
<gene>
    <name evidence="2" type="ORF">J2Z70_001634</name>
</gene>
<name>A0ABS4NNB4_9BACL</name>
<keyword evidence="1" id="KW-0732">Signal</keyword>
<evidence type="ECO:0000313" key="3">
    <source>
        <dbReference type="Proteomes" id="UP000773462"/>
    </source>
</evidence>
<keyword evidence="3" id="KW-1185">Reference proteome</keyword>
<evidence type="ECO:0000313" key="2">
    <source>
        <dbReference type="EMBL" id="MBP2111493.1"/>
    </source>
</evidence>
<comment type="caution">
    <text evidence="2">The sequence shown here is derived from an EMBL/GenBank/DDBJ whole genome shotgun (WGS) entry which is preliminary data.</text>
</comment>
<feature type="chain" id="PRO_5046699897" description="Polymer-forming cytoskeletal protein" evidence="1">
    <location>
        <begin position="23"/>
        <end position="184"/>
    </location>
</feature>
<reference evidence="2 3" key="1">
    <citation type="submission" date="2021-03" db="EMBL/GenBank/DDBJ databases">
        <title>Genomic Encyclopedia of Type Strains, Phase IV (KMG-IV): sequencing the most valuable type-strain genomes for metagenomic binning, comparative biology and taxonomic classification.</title>
        <authorList>
            <person name="Goeker M."/>
        </authorList>
    </citation>
    <scope>NUCLEOTIDE SEQUENCE [LARGE SCALE GENOMIC DNA]</scope>
    <source>
        <strain evidence="2 3">DSM 101953</strain>
    </source>
</reference>
<dbReference type="RefSeq" id="WP_209871299.1">
    <property type="nucleotide sequence ID" value="NZ_JAGGLV010000004.1"/>
</dbReference>
<proteinExistence type="predicted"/>
<accession>A0ABS4NNB4</accession>
<evidence type="ECO:0000256" key="1">
    <source>
        <dbReference type="SAM" id="SignalP"/>
    </source>
</evidence>
<feature type="signal peptide" evidence="1">
    <location>
        <begin position="1"/>
        <end position="22"/>
    </location>
</feature>
<dbReference type="Proteomes" id="UP000773462">
    <property type="component" value="Unassembled WGS sequence"/>
</dbReference>